<reference evidence="1" key="1">
    <citation type="submission" date="2018-10" db="EMBL/GenBank/DDBJ databases">
        <title>Hidden diversity of soil giant viruses.</title>
        <authorList>
            <person name="Schulz F."/>
            <person name="Alteio L."/>
            <person name="Goudeau D."/>
            <person name="Ryan E.M."/>
            <person name="Malmstrom R.R."/>
            <person name="Blanchard J."/>
            <person name="Woyke T."/>
        </authorList>
    </citation>
    <scope>NUCLEOTIDE SEQUENCE</scope>
    <source>
        <strain evidence="1">HAV1</strain>
    </source>
</reference>
<accession>A0A3G5A0V7</accession>
<protein>
    <submittedName>
        <fullName evidence="1">Uncharacterized protein</fullName>
    </submittedName>
</protein>
<name>A0A3G5A0V7_9VIRU</name>
<dbReference type="EMBL" id="MK072248">
    <property type="protein sequence ID" value="AYV80770.1"/>
    <property type="molecule type" value="Genomic_DNA"/>
</dbReference>
<organism evidence="1">
    <name type="scientific">Harvfovirus sp</name>
    <dbReference type="NCBI Taxonomy" id="2487768"/>
    <lineage>
        <taxon>Viruses</taxon>
        <taxon>Varidnaviria</taxon>
        <taxon>Bamfordvirae</taxon>
        <taxon>Nucleocytoviricota</taxon>
        <taxon>Megaviricetes</taxon>
        <taxon>Imitervirales</taxon>
        <taxon>Mimiviridae</taxon>
        <taxon>Klosneuvirinae</taxon>
    </lineage>
</organism>
<evidence type="ECO:0000313" key="1">
    <source>
        <dbReference type="EMBL" id="AYV80770.1"/>
    </source>
</evidence>
<proteinExistence type="predicted"/>
<sequence length="192" mass="21138">MKNTCDNDDVEDGQRINRDCQIISICPVVDCDPTISLNASFTSTYIWNEGTNIPFTEVLPTRPPAPARLVGNGPTSAAVITQINGRDIIMNFLKIELTLMADLDVEQPTDAEFAFEALESVNPPVLLWPEVRAKFRPKLSVSTYDLSPPSFRTIKTGNFFRVRLLTADPPVALKPNLLGNIARFIMSGTLSG</sequence>
<gene>
    <name evidence="1" type="ORF">Harvfovirus6_20</name>
</gene>